<reference evidence="3" key="1">
    <citation type="journal article" date="2014" name="Int. J. Syst. Evol. Microbiol.">
        <title>Complete genome sequence of Corynebacterium casei LMG S-19264T (=DSM 44701T), isolated from a smear-ripened cheese.</title>
        <authorList>
            <consortium name="US DOE Joint Genome Institute (JGI-PGF)"/>
            <person name="Walter F."/>
            <person name="Albersmeier A."/>
            <person name="Kalinowski J."/>
            <person name="Ruckert C."/>
        </authorList>
    </citation>
    <scope>NUCLEOTIDE SEQUENCE</scope>
    <source>
        <strain evidence="3">JCM 14359</strain>
    </source>
</reference>
<accession>A0A830EW93</accession>
<dbReference type="InterPro" id="IPR013783">
    <property type="entry name" value="Ig-like_fold"/>
</dbReference>
<gene>
    <name evidence="3" type="ORF">GCM10008995_28210</name>
</gene>
<feature type="compositionally biased region" description="Low complexity" evidence="2">
    <location>
        <begin position="34"/>
        <end position="46"/>
    </location>
</feature>
<dbReference type="InterPro" id="IPR029050">
    <property type="entry name" value="Immunoprotect_excell_Ig-like"/>
</dbReference>
<evidence type="ECO:0000313" key="3">
    <source>
        <dbReference type="EMBL" id="GGJ16660.1"/>
    </source>
</evidence>
<sequence>MRERLDRRALLALIGAAVGAGCNGRDPESDTDVTTATPPATPTATATPPPAEFRIAYEHPTNVEVGQTVTITVTVTNTGGRAAAFGASPSVTRPSDTRRTGPRQELGAIAPGETVTVTSPVYDLDYLGRYTFRFGASAPATTIRTRPATLAWDRAYQVPPGYQLRVGAPELRQTYSYVTPDGIDQERADPGEQWAFVPIEVANPTDDATTAPAADDFTLFPSDTPYDRTALTEQPIYQGQPYVATTLQPERKHRGYIPYAIPAGSTVDDVRIVWAAPVGGGTVAVSWQSAGLPPYRGD</sequence>
<comment type="caution">
    <text evidence="3">The sequence shown here is derived from an EMBL/GenBank/DDBJ whole genome shotgun (WGS) entry which is preliminary data.</text>
</comment>
<dbReference type="AlphaFoldDB" id="A0A830EW93"/>
<keyword evidence="1" id="KW-0732">Signal</keyword>
<feature type="region of interest" description="Disordered" evidence="2">
    <location>
        <begin position="19"/>
        <end position="49"/>
    </location>
</feature>
<dbReference type="Gene3D" id="2.60.40.10">
    <property type="entry name" value="Immunoglobulins"/>
    <property type="match status" value="1"/>
</dbReference>
<protein>
    <submittedName>
        <fullName evidence="3">Uncharacterized protein</fullName>
    </submittedName>
</protein>
<dbReference type="PROSITE" id="PS51257">
    <property type="entry name" value="PROKAR_LIPOPROTEIN"/>
    <property type="match status" value="1"/>
</dbReference>
<evidence type="ECO:0000256" key="2">
    <source>
        <dbReference type="SAM" id="MobiDB-lite"/>
    </source>
</evidence>
<proteinExistence type="predicted"/>
<evidence type="ECO:0000256" key="1">
    <source>
        <dbReference type="ARBA" id="ARBA00022729"/>
    </source>
</evidence>
<reference evidence="3" key="2">
    <citation type="submission" date="2020-09" db="EMBL/GenBank/DDBJ databases">
        <authorList>
            <person name="Sun Q."/>
            <person name="Ohkuma M."/>
        </authorList>
    </citation>
    <scope>NUCLEOTIDE SEQUENCE</scope>
    <source>
        <strain evidence="3">JCM 14359</strain>
    </source>
</reference>
<dbReference type="RefSeq" id="WP_188788541.1">
    <property type="nucleotide sequence ID" value="NZ_BMOC01000028.1"/>
</dbReference>
<keyword evidence="4" id="KW-1185">Reference proteome</keyword>
<evidence type="ECO:0000313" key="4">
    <source>
        <dbReference type="Proteomes" id="UP000653099"/>
    </source>
</evidence>
<organism evidence="3 4">
    <name type="scientific">Halobellus salinus</name>
    <dbReference type="NCBI Taxonomy" id="931585"/>
    <lineage>
        <taxon>Archaea</taxon>
        <taxon>Methanobacteriati</taxon>
        <taxon>Methanobacteriota</taxon>
        <taxon>Stenosarchaea group</taxon>
        <taxon>Halobacteria</taxon>
        <taxon>Halobacteriales</taxon>
        <taxon>Haloferacaceae</taxon>
        <taxon>Halobellus</taxon>
    </lineage>
</organism>
<name>A0A830EW93_9EURY</name>
<dbReference type="Proteomes" id="UP000653099">
    <property type="component" value="Unassembled WGS sequence"/>
</dbReference>
<dbReference type="Gene3D" id="2.60.40.1240">
    <property type="match status" value="1"/>
</dbReference>
<dbReference type="EMBL" id="BMOC01000028">
    <property type="protein sequence ID" value="GGJ16660.1"/>
    <property type="molecule type" value="Genomic_DNA"/>
</dbReference>